<reference evidence="1" key="1">
    <citation type="journal article" date="2020" name="Cell">
        <title>Large-Scale Comparative Analyses of Tick Genomes Elucidate Their Genetic Diversity and Vector Capacities.</title>
        <authorList>
            <consortium name="Tick Genome and Microbiome Consortium (TIGMIC)"/>
            <person name="Jia N."/>
            <person name="Wang J."/>
            <person name="Shi W."/>
            <person name="Du L."/>
            <person name="Sun Y."/>
            <person name="Zhan W."/>
            <person name="Jiang J.F."/>
            <person name="Wang Q."/>
            <person name="Zhang B."/>
            <person name="Ji P."/>
            <person name="Bell-Sakyi L."/>
            <person name="Cui X.M."/>
            <person name="Yuan T.T."/>
            <person name="Jiang B.G."/>
            <person name="Yang W.F."/>
            <person name="Lam T.T."/>
            <person name="Chang Q.C."/>
            <person name="Ding S.J."/>
            <person name="Wang X.J."/>
            <person name="Zhu J.G."/>
            <person name="Ruan X.D."/>
            <person name="Zhao L."/>
            <person name="Wei J.T."/>
            <person name="Ye R.Z."/>
            <person name="Que T.C."/>
            <person name="Du C.H."/>
            <person name="Zhou Y.H."/>
            <person name="Cheng J.X."/>
            <person name="Dai P.F."/>
            <person name="Guo W.B."/>
            <person name="Han X.H."/>
            <person name="Huang E.J."/>
            <person name="Li L.F."/>
            <person name="Wei W."/>
            <person name="Gao Y.C."/>
            <person name="Liu J.Z."/>
            <person name="Shao H.Z."/>
            <person name="Wang X."/>
            <person name="Wang C.C."/>
            <person name="Yang T.C."/>
            <person name="Huo Q.B."/>
            <person name="Li W."/>
            <person name="Chen H.Y."/>
            <person name="Chen S.E."/>
            <person name="Zhou L.G."/>
            <person name="Ni X.B."/>
            <person name="Tian J.H."/>
            <person name="Sheng Y."/>
            <person name="Liu T."/>
            <person name="Pan Y.S."/>
            <person name="Xia L.Y."/>
            <person name="Li J."/>
            <person name="Zhao F."/>
            <person name="Cao W.C."/>
        </authorList>
    </citation>
    <scope>NUCLEOTIDE SEQUENCE</scope>
    <source>
        <strain evidence="1">Rmic-2018</strain>
    </source>
</reference>
<dbReference type="Proteomes" id="UP000821866">
    <property type="component" value="Chromosome 3"/>
</dbReference>
<evidence type="ECO:0000313" key="2">
    <source>
        <dbReference type="Proteomes" id="UP000821866"/>
    </source>
</evidence>
<dbReference type="EMBL" id="JABSTU010000005">
    <property type="protein sequence ID" value="KAH8031643.1"/>
    <property type="molecule type" value="Genomic_DNA"/>
</dbReference>
<protein>
    <submittedName>
        <fullName evidence="1">Uncharacterized protein</fullName>
    </submittedName>
</protein>
<organism evidence="1 2">
    <name type="scientific">Rhipicephalus microplus</name>
    <name type="common">Cattle tick</name>
    <name type="synonym">Boophilus microplus</name>
    <dbReference type="NCBI Taxonomy" id="6941"/>
    <lineage>
        <taxon>Eukaryota</taxon>
        <taxon>Metazoa</taxon>
        <taxon>Ecdysozoa</taxon>
        <taxon>Arthropoda</taxon>
        <taxon>Chelicerata</taxon>
        <taxon>Arachnida</taxon>
        <taxon>Acari</taxon>
        <taxon>Parasitiformes</taxon>
        <taxon>Ixodida</taxon>
        <taxon>Ixodoidea</taxon>
        <taxon>Ixodidae</taxon>
        <taxon>Rhipicephalinae</taxon>
        <taxon>Rhipicephalus</taxon>
        <taxon>Boophilus</taxon>
    </lineage>
</organism>
<dbReference type="SUPFAM" id="SSF52047">
    <property type="entry name" value="RNI-like"/>
    <property type="match status" value="1"/>
</dbReference>
<keyword evidence="2" id="KW-1185">Reference proteome</keyword>
<evidence type="ECO:0000313" key="1">
    <source>
        <dbReference type="EMBL" id="KAH8031643.1"/>
    </source>
</evidence>
<comment type="caution">
    <text evidence="1">The sequence shown here is derived from an EMBL/GenBank/DDBJ whole genome shotgun (WGS) entry which is preliminary data.</text>
</comment>
<dbReference type="Gene3D" id="3.80.10.10">
    <property type="entry name" value="Ribonuclease Inhibitor"/>
    <property type="match status" value="1"/>
</dbReference>
<dbReference type="AlphaFoldDB" id="A0A9J6EAT1"/>
<dbReference type="InterPro" id="IPR032675">
    <property type="entry name" value="LRR_dom_sf"/>
</dbReference>
<reference evidence="1" key="2">
    <citation type="submission" date="2021-09" db="EMBL/GenBank/DDBJ databases">
        <authorList>
            <person name="Jia N."/>
            <person name="Wang J."/>
            <person name="Shi W."/>
            <person name="Du L."/>
            <person name="Sun Y."/>
            <person name="Zhan W."/>
            <person name="Jiang J."/>
            <person name="Wang Q."/>
            <person name="Zhang B."/>
            <person name="Ji P."/>
            <person name="Sakyi L.B."/>
            <person name="Cui X."/>
            <person name="Yuan T."/>
            <person name="Jiang B."/>
            <person name="Yang W."/>
            <person name="Lam T.T.-Y."/>
            <person name="Chang Q."/>
            <person name="Ding S."/>
            <person name="Wang X."/>
            <person name="Zhu J."/>
            <person name="Ruan X."/>
            <person name="Zhao L."/>
            <person name="Wei J."/>
            <person name="Que T."/>
            <person name="Du C."/>
            <person name="Cheng J."/>
            <person name="Dai P."/>
            <person name="Han X."/>
            <person name="Huang E."/>
            <person name="Gao Y."/>
            <person name="Liu J."/>
            <person name="Shao H."/>
            <person name="Ye R."/>
            <person name="Li L."/>
            <person name="Wei W."/>
            <person name="Wang X."/>
            <person name="Wang C."/>
            <person name="Huo Q."/>
            <person name="Li W."/>
            <person name="Guo W."/>
            <person name="Chen H."/>
            <person name="Chen S."/>
            <person name="Zhou L."/>
            <person name="Zhou L."/>
            <person name="Ni X."/>
            <person name="Tian J."/>
            <person name="Zhou Y."/>
            <person name="Sheng Y."/>
            <person name="Liu T."/>
            <person name="Pan Y."/>
            <person name="Xia L."/>
            <person name="Li J."/>
            <person name="Zhao F."/>
            <person name="Cao W."/>
        </authorList>
    </citation>
    <scope>NUCLEOTIDE SEQUENCE</scope>
    <source>
        <strain evidence="1">Rmic-2018</strain>
        <tissue evidence="1">Larvae</tissue>
    </source>
</reference>
<sequence>MPRLGGLVAKEDATWNISVRWSRQIALALTKNNTLAQLSLVSLSLEDKDIELITRLPSQNRTLTRVNVTRCAVRGASSLAAFTENKTLEELTLDLSTFHTNGYNSLFRALASNPCLKKVTVELFKQEDVSEICRAIRETGVTGALLRRNTLRSLEHRSKTKTEMLADTWQSSATLCELFFFPHYIERVIALMRKLSPNISNNYTLLDMRVYPLPLPSSDRFNVADVIRRNRTLVMRAAHFVTGARLKYCAAAAELVHSNPGLKDHLH</sequence>
<accession>A0A9J6EAT1</accession>
<gene>
    <name evidence="1" type="ORF">HPB51_019657</name>
</gene>
<name>A0A9J6EAT1_RHIMP</name>
<proteinExistence type="predicted"/>